<keyword evidence="6" id="KW-0239">DNA-directed DNA polymerase</keyword>
<keyword evidence="5" id="KW-0235">DNA replication</keyword>
<evidence type="ECO:0000256" key="2">
    <source>
        <dbReference type="ARBA" id="ARBA00017703"/>
    </source>
</evidence>
<comment type="caution">
    <text evidence="11">The sequence shown here is derived from an EMBL/GenBank/DDBJ whole genome shotgun (WGS) entry which is preliminary data.</text>
</comment>
<dbReference type="EMBL" id="LSQZ01000068">
    <property type="protein sequence ID" value="KXI11591.1"/>
    <property type="molecule type" value="Genomic_DNA"/>
</dbReference>
<proteinExistence type="inferred from homology"/>
<dbReference type="RefSeq" id="WP_021934648.1">
    <property type="nucleotide sequence ID" value="NZ_JADMXM010000014.1"/>
</dbReference>
<dbReference type="GO" id="GO:0006261">
    <property type="term" value="P:DNA-templated DNA replication"/>
    <property type="evidence" value="ECO:0007669"/>
    <property type="project" value="TreeGrafter"/>
</dbReference>
<evidence type="ECO:0000256" key="4">
    <source>
        <dbReference type="ARBA" id="ARBA00022695"/>
    </source>
</evidence>
<dbReference type="Pfam" id="PF21694">
    <property type="entry name" value="DNA_pol3_delta_C"/>
    <property type="match status" value="1"/>
</dbReference>
<accession>A0A135YQH4</accession>
<dbReference type="GO" id="GO:0003887">
    <property type="term" value="F:DNA-directed DNA polymerase activity"/>
    <property type="evidence" value="ECO:0007669"/>
    <property type="project" value="UniProtKB-KW"/>
</dbReference>
<dbReference type="SUPFAM" id="SSF52540">
    <property type="entry name" value="P-loop containing nucleoside triphosphate hydrolases"/>
    <property type="match status" value="1"/>
</dbReference>
<evidence type="ECO:0000256" key="3">
    <source>
        <dbReference type="ARBA" id="ARBA00022679"/>
    </source>
</evidence>
<dbReference type="Gene3D" id="3.40.50.300">
    <property type="entry name" value="P-loop containing nucleotide triphosphate hydrolases"/>
    <property type="match status" value="1"/>
</dbReference>
<sequence length="343" mass="40360">MKREELIQQLDKNDLDKIYVLYGKEIYLIKELEDKFKALANPATLDFNQVIIDGKETNIDMIQSAVETLPFMDERRYIIIKDFELFKGRKKNFNDNDEKKLLEILESAPETSLIVFAQYEEVDTRRSFFKKLRKFANMVELKKLEDVQLLNWSRQIFNKYRVNIENSVIAYMVEMSGYSDKKSDMNLMDLENEIKKLCVFVGDAGRVDKSIIDQMMKDKVENDVFKFLDYMSSKNSKMSVKLLEDMIDSGESGLGIIFLITRQVYNIIQIKRMQKERMPYNIIRDNMGMPSFVVNKLSRQANNFSEEILVDMINYLSDSDYMIKQGLIGDRLSLEIFIAKYCK</sequence>
<feature type="domain" description="DNA polymerase III delta subunit-like C-terminal" evidence="10">
    <location>
        <begin position="221"/>
        <end position="341"/>
    </location>
</feature>
<dbReference type="eggNOG" id="COG1466">
    <property type="taxonomic scope" value="Bacteria"/>
</dbReference>
<dbReference type="PATRIC" id="fig|1261.3.peg.813"/>
<evidence type="ECO:0000256" key="1">
    <source>
        <dbReference type="ARBA" id="ARBA00012417"/>
    </source>
</evidence>
<dbReference type="GO" id="GO:0003677">
    <property type="term" value="F:DNA binding"/>
    <property type="evidence" value="ECO:0007669"/>
    <property type="project" value="InterPro"/>
</dbReference>
<evidence type="ECO:0000313" key="12">
    <source>
        <dbReference type="Proteomes" id="UP000070326"/>
    </source>
</evidence>
<comment type="catalytic activity">
    <reaction evidence="8">
        <text>DNA(n) + a 2'-deoxyribonucleoside 5'-triphosphate = DNA(n+1) + diphosphate</text>
        <dbReference type="Rhea" id="RHEA:22508"/>
        <dbReference type="Rhea" id="RHEA-COMP:17339"/>
        <dbReference type="Rhea" id="RHEA-COMP:17340"/>
        <dbReference type="ChEBI" id="CHEBI:33019"/>
        <dbReference type="ChEBI" id="CHEBI:61560"/>
        <dbReference type="ChEBI" id="CHEBI:173112"/>
        <dbReference type="EC" id="2.7.7.7"/>
    </reaction>
</comment>
<dbReference type="Gene3D" id="1.10.8.60">
    <property type="match status" value="1"/>
</dbReference>
<feature type="domain" description="DNA polymerase III delta N-terminal" evidence="9">
    <location>
        <begin position="19"/>
        <end position="141"/>
    </location>
</feature>
<keyword evidence="3" id="KW-0808">Transferase</keyword>
<dbReference type="GO" id="GO:0009360">
    <property type="term" value="C:DNA polymerase III complex"/>
    <property type="evidence" value="ECO:0007669"/>
    <property type="project" value="InterPro"/>
</dbReference>
<dbReference type="NCBIfam" id="TIGR01128">
    <property type="entry name" value="holA"/>
    <property type="match status" value="1"/>
</dbReference>
<evidence type="ECO:0000256" key="7">
    <source>
        <dbReference type="ARBA" id="ARBA00034754"/>
    </source>
</evidence>
<dbReference type="PANTHER" id="PTHR34388">
    <property type="entry name" value="DNA POLYMERASE III SUBUNIT DELTA"/>
    <property type="match status" value="1"/>
</dbReference>
<evidence type="ECO:0000256" key="8">
    <source>
        <dbReference type="ARBA" id="ARBA00049244"/>
    </source>
</evidence>
<evidence type="ECO:0000256" key="5">
    <source>
        <dbReference type="ARBA" id="ARBA00022705"/>
    </source>
</evidence>
<dbReference type="InterPro" id="IPR005790">
    <property type="entry name" value="DNA_polIII_delta"/>
</dbReference>
<dbReference type="PANTHER" id="PTHR34388:SF1">
    <property type="entry name" value="DNA POLYMERASE III SUBUNIT DELTA"/>
    <property type="match status" value="1"/>
</dbReference>
<gene>
    <name evidence="11" type="ORF">HMPREF3195_01300</name>
</gene>
<evidence type="ECO:0000259" key="10">
    <source>
        <dbReference type="Pfam" id="PF21694"/>
    </source>
</evidence>
<keyword evidence="4" id="KW-0548">Nucleotidyltransferase</keyword>
<reference evidence="11 12" key="1">
    <citation type="submission" date="2016-02" db="EMBL/GenBank/DDBJ databases">
        <authorList>
            <person name="Wen L."/>
            <person name="He K."/>
            <person name="Yang H."/>
        </authorList>
    </citation>
    <scope>NUCLEOTIDE SEQUENCE [LARGE SCALE GENOMIC DNA]</scope>
    <source>
        <strain evidence="11 12">MJR8628A</strain>
    </source>
</reference>
<dbReference type="InterPro" id="IPR027417">
    <property type="entry name" value="P-loop_NTPase"/>
</dbReference>
<evidence type="ECO:0000259" key="9">
    <source>
        <dbReference type="Pfam" id="PF06144"/>
    </source>
</evidence>
<dbReference type="Pfam" id="PF06144">
    <property type="entry name" value="DNA_pol3_delta"/>
    <property type="match status" value="1"/>
</dbReference>
<evidence type="ECO:0000256" key="6">
    <source>
        <dbReference type="ARBA" id="ARBA00022932"/>
    </source>
</evidence>
<dbReference type="SUPFAM" id="SSF48019">
    <property type="entry name" value="post-AAA+ oligomerization domain-like"/>
    <property type="match status" value="1"/>
</dbReference>
<evidence type="ECO:0000313" key="11">
    <source>
        <dbReference type="EMBL" id="KXI11591.1"/>
    </source>
</evidence>
<dbReference type="EC" id="2.7.7.7" evidence="1"/>
<dbReference type="InterPro" id="IPR048466">
    <property type="entry name" value="DNA_pol3_delta-like_C"/>
</dbReference>
<dbReference type="Gene3D" id="1.20.272.10">
    <property type="match status" value="1"/>
</dbReference>
<organism evidence="11 12">
    <name type="scientific">Peptostreptococcus anaerobius</name>
    <dbReference type="NCBI Taxonomy" id="1261"/>
    <lineage>
        <taxon>Bacteria</taxon>
        <taxon>Bacillati</taxon>
        <taxon>Bacillota</taxon>
        <taxon>Clostridia</taxon>
        <taxon>Peptostreptococcales</taxon>
        <taxon>Peptostreptococcaceae</taxon>
        <taxon>Peptostreptococcus</taxon>
    </lineage>
</organism>
<dbReference type="Proteomes" id="UP000070326">
    <property type="component" value="Unassembled WGS sequence"/>
</dbReference>
<dbReference type="InterPro" id="IPR010372">
    <property type="entry name" value="DNA_pol3_delta_N"/>
</dbReference>
<comment type="similarity">
    <text evidence="7">Belongs to the DNA polymerase HolA subunit family.</text>
</comment>
<dbReference type="AlphaFoldDB" id="A0A135YQH4"/>
<name>A0A135YQH4_9FIRM</name>
<dbReference type="InterPro" id="IPR008921">
    <property type="entry name" value="DNA_pol3_clamp-load_cplx_C"/>
</dbReference>
<dbReference type="STRING" id="1261.HMPREF3195_01300"/>
<protein>
    <recommendedName>
        <fullName evidence="2">DNA polymerase III subunit delta</fullName>
        <ecNumber evidence="1">2.7.7.7</ecNumber>
    </recommendedName>
</protein>